<dbReference type="PATRIC" id="fig|1122241.3.peg.2891"/>
<proteinExistence type="predicted"/>
<dbReference type="SUPFAM" id="SSF109604">
    <property type="entry name" value="HD-domain/PDEase-like"/>
    <property type="match status" value="1"/>
</dbReference>
<dbReference type="Gene3D" id="1.10.3210.10">
    <property type="entry name" value="Hypothetical protein af1432"/>
    <property type="match status" value="1"/>
</dbReference>
<protein>
    <recommendedName>
        <fullName evidence="3">HD domain protein</fullName>
    </recommendedName>
</protein>
<dbReference type="AlphaFoldDB" id="A0A151ATU5"/>
<sequence>MSLGRCPGQDRRYWKPDDIFEEPCPHCGGLIEFWKDDVNLRCPHCRKLVTNPRFDPGCAAWCSYASKCLGEMAAVYQHQPRVIRDKLEVEARKNLFHQRELLNLALKAAGFAEKIAREEGVQPLVAIAACLFYDLGAGGEKAGSAALAREIMTRVGLEPDIIEQAVKIIAAGETVLDDPAWQVVQDARRLARPAGAGQEEGSFYTAAALRLALQP</sequence>
<dbReference type="OrthoDB" id="155250at2"/>
<evidence type="ECO:0008006" key="3">
    <source>
        <dbReference type="Google" id="ProtNLM"/>
    </source>
</evidence>
<organism evidence="1 2">
    <name type="scientific">Moorella mulderi DSM 14980</name>
    <dbReference type="NCBI Taxonomy" id="1122241"/>
    <lineage>
        <taxon>Bacteria</taxon>
        <taxon>Bacillati</taxon>
        <taxon>Bacillota</taxon>
        <taxon>Clostridia</taxon>
        <taxon>Neomoorellales</taxon>
        <taxon>Neomoorellaceae</taxon>
        <taxon>Neomoorella</taxon>
    </lineage>
</organism>
<dbReference type="EMBL" id="LTBC01000016">
    <property type="protein sequence ID" value="KYH31045.1"/>
    <property type="molecule type" value="Genomic_DNA"/>
</dbReference>
<dbReference type="RefSeq" id="WP_062285591.1">
    <property type="nucleotide sequence ID" value="NZ_LTBC01000016.1"/>
</dbReference>
<reference evidence="1 2" key="1">
    <citation type="submission" date="2016-02" db="EMBL/GenBank/DDBJ databases">
        <title>Genome sequence of Moorella mulderi DSM 14980.</title>
        <authorList>
            <person name="Poehlein A."/>
            <person name="Daniel R."/>
        </authorList>
    </citation>
    <scope>NUCLEOTIDE SEQUENCE [LARGE SCALE GENOMIC DNA]</scope>
    <source>
        <strain evidence="1 2">DSM 14980</strain>
    </source>
</reference>
<name>A0A151ATU5_9FIRM</name>
<dbReference type="Proteomes" id="UP000075670">
    <property type="component" value="Unassembled WGS sequence"/>
</dbReference>
<evidence type="ECO:0000313" key="2">
    <source>
        <dbReference type="Proteomes" id="UP000075670"/>
    </source>
</evidence>
<evidence type="ECO:0000313" key="1">
    <source>
        <dbReference type="EMBL" id="KYH31045.1"/>
    </source>
</evidence>
<accession>A0A151ATU5</accession>
<keyword evidence="2" id="KW-1185">Reference proteome</keyword>
<comment type="caution">
    <text evidence="1">The sequence shown here is derived from an EMBL/GenBank/DDBJ whole genome shotgun (WGS) entry which is preliminary data.</text>
</comment>
<gene>
    <name evidence="1" type="ORF">MOMUL_27200</name>
</gene>